<dbReference type="AlphaFoldDB" id="A0A1F6D7V2"/>
<sequence>MKKLTRIGLWVAWIVLFGLDAYLFYAAVMFYTNLILRIAMFLIGIALLLILIFWGALWLDALLYKRKKGWYVPSVG</sequence>
<gene>
    <name evidence="2" type="ORF">A2853_02930</name>
</gene>
<reference evidence="2 3" key="1">
    <citation type="journal article" date="2016" name="Nat. Commun.">
        <title>Thousands of microbial genomes shed light on interconnected biogeochemical processes in an aquifer system.</title>
        <authorList>
            <person name="Anantharaman K."/>
            <person name="Brown C.T."/>
            <person name="Hug L.A."/>
            <person name="Sharon I."/>
            <person name="Castelle C.J."/>
            <person name="Probst A.J."/>
            <person name="Thomas B.C."/>
            <person name="Singh A."/>
            <person name="Wilkins M.J."/>
            <person name="Karaoz U."/>
            <person name="Brodie E.L."/>
            <person name="Williams K.H."/>
            <person name="Hubbard S.S."/>
            <person name="Banfield J.F."/>
        </authorList>
    </citation>
    <scope>NUCLEOTIDE SEQUENCE [LARGE SCALE GENOMIC DNA]</scope>
</reference>
<proteinExistence type="predicted"/>
<keyword evidence="1" id="KW-0812">Transmembrane</keyword>
<keyword evidence="1" id="KW-0472">Membrane</keyword>
<dbReference type="Proteomes" id="UP000177958">
    <property type="component" value="Unassembled WGS sequence"/>
</dbReference>
<comment type="caution">
    <text evidence="2">The sequence shown here is derived from an EMBL/GenBank/DDBJ whole genome shotgun (WGS) entry which is preliminary data.</text>
</comment>
<evidence type="ECO:0000313" key="3">
    <source>
        <dbReference type="Proteomes" id="UP000177958"/>
    </source>
</evidence>
<name>A0A1F6D7V2_9BACT</name>
<feature type="transmembrane region" description="Helical" evidence="1">
    <location>
        <begin position="7"/>
        <end position="28"/>
    </location>
</feature>
<keyword evidence="1" id="KW-1133">Transmembrane helix</keyword>
<dbReference type="EMBL" id="MFKX01000025">
    <property type="protein sequence ID" value="OGG57508.1"/>
    <property type="molecule type" value="Genomic_DNA"/>
</dbReference>
<feature type="transmembrane region" description="Helical" evidence="1">
    <location>
        <begin position="34"/>
        <end position="59"/>
    </location>
</feature>
<protein>
    <submittedName>
        <fullName evidence="2">Uncharacterized protein</fullName>
    </submittedName>
</protein>
<evidence type="ECO:0000256" key="1">
    <source>
        <dbReference type="SAM" id="Phobius"/>
    </source>
</evidence>
<accession>A0A1F6D7V2</accession>
<evidence type="ECO:0000313" key="2">
    <source>
        <dbReference type="EMBL" id="OGG57508.1"/>
    </source>
</evidence>
<organism evidence="2 3">
    <name type="scientific">Candidatus Kaiserbacteria bacterium RIFCSPHIGHO2_01_FULL_55_17</name>
    <dbReference type="NCBI Taxonomy" id="1798484"/>
    <lineage>
        <taxon>Bacteria</taxon>
        <taxon>Candidatus Kaiseribacteriota</taxon>
    </lineage>
</organism>